<dbReference type="AlphaFoldDB" id="A0A7D4AC38"/>
<dbReference type="Gene3D" id="3.40.50.80">
    <property type="entry name" value="Nucleotide-binding domain of ferredoxin-NADP reductase (FNR) module"/>
    <property type="match status" value="1"/>
</dbReference>
<accession>A0A7D4AC38</accession>
<dbReference type="EMBL" id="CP053892">
    <property type="protein sequence ID" value="QKG27405.1"/>
    <property type="molecule type" value="Genomic_DNA"/>
</dbReference>
<dbReference type="InterPro" id="IPR007037">
    <property type="entry name" value="SIP_rossman_dom"/>
</dbReference>
<organism evidence="2 3">
    <name type="scientific">Actinomadura verrucosospora</name>
    <dbReference type="NCBI Taxonomy" id="46165"/>
    <lineage>
        <taxon>Bacteria</taxon>
        <taxon>Bacillati</taxon>
        <taxon>Actinomycetota</taxon>
        <taxon>Actinomycetes</taxon>
        <taxon>Streptosporangiales</taxon>
        <taxon>Thermomonosporaceae</taxon>
        <taxon>Actinomadura</taxon>
    </lineage>
</organism>
<dbReference type="Pfam" id="PF04954">
    <property type="entry name" value="SIP"/>
    <property type="match status" value="1"/>
</dbReference>
<feature type="domain" description="SIP-like Rossmann fold" evidence="1">
    <location>
        <begin position="30"/>
        <end position="108"/>
    </location>
</feature>
<reference evidence="2 3" key="1">
    <citation type="submission" date="2020-05" db="EMBL/GenBank/DDBJ databases">
        <title>Actinomadura verrucosospora NRRL-B18236 (PFL_A860) Genome sequencing and assembly.</title>
        <authorList>
            <person name="Samborskyy M."/>
        </authorList>
    </citation>
    <scope>NUCLEOTIDE SEQUENCE [LARGE SCALE GENOMIC DNA]</scope>
    <source>
        <strain evidence="2 3">NRRL:B18236</strain>
    </source>
</reference>
<name>A0A7D4AC38_ACTVE</name>
<proteinExistence type="predicted"/>
<dbReference type="Proteomes" id="UP000501240">
    <property type="component" value="Chromosome"/>
</dbReference>
<evidence type="ECO:0000313" key="2">
    <source>
        <dbReference type="EMBL" id="QKG27405.1"/>
    </source>
</evidence>
<protein>
    <submittedName>
        <fullName evidence="2">Siderophore-interacting protein</fullName>
    </submittedName>
</protein>
<evidence type="ECO:0000259" key="1">
    <source>
        <dbReference type="Pfam" id="PF04954"/>
    </source>
</evidence>
<gene>
    <name evidence="2" type="ORF">ACTIVE_9060</name>
</gene>
<dbReference type="PANTHER" id="PTHR30157:SF0">
    <property type="entry name" value="NADPH-DEPENDENT FERRIC-CHELATE REDUCTASE"/>
    <property type="match status" value="1"/>
</dbReference>
<dbReference type="InterPro" id="IPR039374">
    <property type="entry name" value="SIP_fam"/>
</dbReference>
<dbReference type="InterPro" id="IPR039261">
    <property type="entry name" value="FNR_nucleotide-bd"/>
</dbReference>
<keyword evidence="3" id="KW-1185">Reference proteome</keyword>
<dbReference type="PANTHER" id="PTHR30157">
    <property type="entry name" value="FERRIC REDUCTASE, NADPH-DEPENDENT"/>
    <property type="match status" value="1"/>
</dbReference>
<sequence>MRTCSVWDCDAASGVLELRVMDHEGAGPGDRLPLPRGEEPIWCRRGDAPASSSEILVEAVRRLDLPGEPGFAYVAGEARTVQAVRAHLVRERGWPRRSVQVKRYWTSGGRGMD</sequence>
<evidence type="ECO:0000313" key="3">
    <source>
        <dbReference type="Proteomes" id="UP000501240"/>
    </source>
</evidence>